<proteinExistence type="predicted"/>
<feature type="compositionally biased region" description="Basic and acidic residues" evidence="1">
    <location>
        <begin position="27"/>
        <end position="37"/>
    </location>
</feature>
<name>A0AAD7Y5U2_MYTSE</name>
<feature type="compositionally biased region" description="Basic and acidic residues" evidence="1">
    <location>
        <begin position="1"/>
        <end position="14"/>
    </location>
</feature>
<evidence type="ECO:0000313" key="2">
    <source>
        <dbReference type="EMBL" id="KAJ8703603.1"/>
    </source>
</evidence>
<feature type="region of interest" description="Disordered" evidence="1">
    <location>
        <begin position="1"/>
        <end position="37"/>
    </location>
</feature>
<protein>
    <submittedName>
        <fullName evidence="2">Uncharacterized protein</fullName>
    </submittedName>
</protein>
<dbReference type="Proteomes" id="UP001231518">
    <property type="component" value="Unassembled WGS sequence"/>
</dbReference>
<sequence>MGPPDGKRKKDPLKITENLHLSKKKRDTPSVDRKQVDPTEDRFLFGQPIENTYEKERRTCGYNGFVYEIKLAGVIHLNLKQNDEVENFLLATNIPAAHPFDDICFKINWKDVDRKPTVVFIQAKLKLSHKKPEIKLGDIFKGYKDIQNKFNDGDGLFKGKFDECECYFILYTNEDFRFKTVSVTDRNYCPELNDIITVADGKVSRLNDAEKKKVTVEWGENDNLMWERFLNSLLLFTGQANEEDVEAFLKECIACHLPPSNRFPVKREAATALYIKEFENWWKLLDEAPYLTEKHDFLKISFDKVLNKPVMTSCSPAAVQRRRELLYCLPPAVVLTATHLLEWNREHLNMGPPDGKRKKDPLKITENLHLSKKKRDTPSVDRKQDDPTEDRFLFGQPIENTYEKERRTCGYNGFVYEIKLAGVIHLNLKQNDEVDNFLLATNIPAAHPFDDICFKINWKDVDRKPTVVFIQAKLKLSHKKPDIKLGDIFNGYKDIQNKFNDGDGLFKGKFDECECYFILYTNEDFRFKTVSVTDRDYCPELNDIITVADGKVSRLNDAEKKKVTVEWGENDNLMWERFLNSLLLFTGQANEEDVEAFLKECIACHLPPSNRFPVKREAATALYIKEFENWWKLLDEAPYLTEKHDFLKISFDKVLNKPVMTSCSPAAVQRRRELLYCLPPAAVLTATHLLGWNREHLNMGPPDGKRKKDPLKITENLHLSKKKRDTPSVDRKQDDPTEDRFLFGQPIENTYEKERRTCGYNGFVYEIKLAGVIHLNLKQNDEVDNFLLATNIPAAHPFDDICFKINWKDVDRKPTVVFIQAKLKLSHKKPDIKLGDIFNGYKDIQNKFNDGDGLFKGKFDECECYFILYTNEDFRFKTVSVTDRNYCPELNDIITVADGKVSRLNDAEKKKVTVEWSKNDNLMWERFVTSLLLFTGQANEEDVEAFLKECIACHLPPSNRFPVKREAATALYIKEFENWWKLLDEAPYLTEKHDFLKISFDKVLNKPVMTSLNIIYESKIKHHYTFTDDAQLRRSPATPRAPVLSAACRCAHCYTPAWVQ</sequence>
<evidence type="ECO:0000256" key="1">
    <source>
        <dbReference type="SAM" id="MobiDB-lite"/>
    </source>
</evidence>
<gene>
    <name evidence="2" type="ORF">PYW07_017527</name>
</gene>
<evidence type="ECO:0000313" key="3">
    <source>
        <dbReference type="Proteomes" id="UP001231518"/>
    </source>
</evidence>
<reference evidence="2" key="1">
    <citation type="submission" date="2023-03" db="EMBL/GenBank/DDBJ databases">
        <title>Chromosome-level genomes of two armyworms, Mythimna separata and Mythimna loreyi, provide insights into the biosynthesis and reception of sex pheromones.</title>
        <authorList>
            <person name="Zhao H."/>
        </authorList>
    </citation>
    <scope>NUCLEOTIDE SEQUENCE</scope>
    <source>
        <strain evidence="2">BeijingLab</strain>
        <tissue evidence="2">Pupa</tissue>
    </source>
</reference>
<dbReference type="AlphaFoldDB" id="A0AAD7Y5U2"/>
<dbReference type="EMBL" id="JARGEI010000034">
    <property type="protein sequence ID" value="KAJ8703603.1"/>
    <property type="molecule type" value="Genomic_DNA"/>
</dbReference>
<comment type="caution">
    <text evidence="2">The sequence shown here is derived from an EMBL/GenBank/DDBJ whole genome shotgun (WGS) entry which is preliminary data.</text>
</comment>
<keyword evidence="3" id="KW-1185">Reference proteome</keyword>
<accession>A0AAD7Y5U2</accession>
<organism evidence="2 3">
    <name type="scientific">Mythimna separata</name>
    <name type="common">Oriental armyworm</name>
    <name type="synonym">Pseudaletia separata</name>
    <dbReference type="NCBI Taxonomy" id="271217"/>
    <lineage>
        <taxon>Eukaryota</taxon>
        <taxon>Metazoa</taxon>
        <taxon>Ecdysozoa</taxon>
        <taxon>Arthropoda</taxon>
        <taxon>Hexapoda</taxon>
        <taxon>Insecta</taxon>
        <taxon>Pterygota</taxon>
        <taxon>Neoptera</taxon>
        <taxon>Endopterygota</taxon>
        <taxon>Lepidoptera</taxon>
        <taxon>Glossata</taxon>
        <taxon>Ditrysia</taxon>
        <taxon>Noctuoidea</taxon>
        <taxon>Noctuidae</taxon>
        <taxon>Noctuinae</taxon>
        <taxon>Hadenini</taxon>
        <taxon>Mythimna</taxon>
    </lineage>
</organism>